<evidence type="ECO:0000256" key="8">
    <source>
        <dbReference type="ARBA" id="ARBA00023180"/>
    </source>
</evidence>
<name>A0A3M2HT64_9GAMM</name>
<evidence type="ECO:0000259" key="12">
    <source>
        <dbReference type="SMART" id="SM00079"/>
    </source>
</evidence>
<dbReference type="Gene3D" id="1.20.5.110">
    <property type="match status" value="1"/>
</dbReference>
<keyword evidence="6 10" id="KW-0472">Membrane</keyword>
<evidence type="ECO:0000259" key="11">
    <source>
        <dbReference type="SMART" id="SM00062"/>
    </source>
</evidence>
<dbReference type="Pfam" id="PF00060">
    <property type="entry name" value="Lig_chan"/>
    <property type="match status" value="1"/>
</dbReference>
<keyword evidence="4 10" id="KW-1133">Transmembrane helix</keyword>
<feature type="transmembrane region" description="Helical" evidence="10">
    <location>
        <begin position="193"/>
        <end position="213"/>
    </location>
</feature>
<protein>
    <submittedName>
        <fullName evidence="13">ABC transporter substrate-binding protein</fullName>
    </submittedName>
</protein>
<dbReference type="InterPro" id="IPR001320">
    <property type="entry name" value="Iontro_rcpt_C"/>
</dbReference>
<evidence type="ECO:0000256" key="10">
    <source>
        <dbReference type="SAM" id="Phobius"/>
    </source>
</evidence>
<sequence>MAYASVPATLVAQERQQALRVGITEVPPFVIREADGSWSGISIELWQRIAERNGYRYELLPMPFDRLLPALEDGQLDAVVGALTMTAERETLIDFTHPFYRTGLAIGLPAQTSGGWSALRALFSWQFLSLVIGLAALLLLVGAALWLFERRRNSEQFGESSVRGLGNGFWWAAVTMTTVGYGDKAPVTLGGRLIAIIWMFAALVMVSTFTAAVTTTLTLGNLQGGLQGPEDLRRAHVATVVGTVSEAYLDNQRIRASRYPDLRQAMLAVQSGEAEAVVYDLPILQYRNGELDKGGLRLLPGTFDNQSYAFAVPRQSPLREPISQAVLQITGDNSWQQILQRYLGTP</sequence>
<dbReference type="Gene3D" id="3.40.190.10">
    <property type="entry name" value="Periplasmic binding protein-like II"/>
    <property type="match status" value="2"/>
</dbReference>
<gene>
    <name evidence="13" type="ORF">EA797_16815</name>
</gene>
<dbReference type="Proteomes" id="UP000269774">
    <property type="component" value="Unassembled WGS sequence"/>
</dbReference>
<dbReference type="Pfam" id="PF00497">
    <property type="entry name" value="SBP_bac_3"/>
    <property type="match status" value="1"/>
</dbReference>
<dbReference type="Gene3D" id="1.10.287.70">
    <property type="match status" value="1"/>
</dbReference>
<comment type="subcellular location">
    <subcellularLocation>
        <location evidence="1">Membrane</location>
        <topology evidence="1">Multi-pass membrane protein</topology>
    </subcellularLocation>
</comment>
<organism evidence="13 14">
    <name type="scientific">Stutzerimonas zhaodongensis</name>
    <dbReference type="NCBI Taxonomy" id="1176257"/>
    <lineage>
        <taxon>Bacteria</taxon>
        <taxon>Pseudomonadati</taxon>
        <taxon>Pseudomonadota</taxon>
        <taxon>Gammaproteobacteria</taxon>
        <taxon>Pseudomonadales</taxon>
        <taxon>Pseudomonadaceae</taxon>
        <taxon>Stutzerimonas</taxon>
    </lineage>
</organism>
<reference evidence="13 14" key="1">
    <citation type="submission" date="2018-10" db="EMBL/GenBank/DDBJ databases">
        <title>Pseudomonas zhaodongensis NEAU-ST5-21(T) genome.</title>
        <authorList>
            <person name="Peng J."/>
            <person name="Liu Z.-P."/>
        </authorList>
    </citation>
    <scope>NUCLEOTIDE SEQUENCE [LARGE SCALE GENOMIC DNA]</scope>
    <source>
        <strain evidence="13 14">NEAU-ST5-21</strain>
    </source>
</reference>
<keyword evidence="14" id="KW-1185">Reference proteome</keyword>
<dbReference type="InterPro" id="IPR001638">
    <property type="entry name" value="Solute-binding_3/MltF_N"/>
</dbReference>
<evidence type="ECO:0000256" key="6">
    <source>
        <dbReference type="ARBA" id="ARBA00023136"/>
    </source>
</evidence>
<dbReference type="SUPFAM" id="SSF53850">
    <property type="entry name" value="Periplasmic binding protein-like II"/>
    <property type="match status" value="1"/>
</dbReference>
<keyword evidence="7" id="KW-0675">Receptor</keyword>
<dbReference type="GO" id="GO:0015276">
    <property type="term" value="F:ligand-gated monoatomic ion channel activity"/>
    <property type="evidence" value="ECO:0007669"/>
    <property type="project" value="InterPro"/>
</dbReference>
<evidence type="ECO:0000256" key="1">
    <source>
        <dbReference type="ARBA" id="ARBA00004141"/>
    </source>
</evidence>
<keyword evidence="2" id="KW-0813">Transport</keyword>
<dbReference type="GO" id="GO:0016020">
    <property type="term" value="C:membrane"/>
    <property type="evidence" value="ECO:0007669"/>
    <property type="project" value="UniProtKB-SubCell"/>
</dbReference>
<dbReference type="PANTHER" id="PTHR18966">
    <property type="entry name" value="IONOTROPIC GLUTAMATE RECEPTOR"/>
    <property type="match status" value="1"/>
</dbReference>
<dbReference type="PRINTS" id="PR00169">
    <property type="entry name" value="KCHANNEL"/>
</dbReference>
<dbReference type="SMART" id="SM00062">
    <property type="entry name" value="PBPb"/>
    <property type="match status" value="1"/>
</dbReference>
<keyword evidence="8" id="KW-0325">Glycoprotein</keyword>
<feature type="domain" description="Ionotropic glutamate receptor C-terminal" evidence="12">
    <location>
        <begin position="20"/>
        <end position="345"/>
    </location>
</feature>
<keyword evidence="5" id="KW-0406">Ion transport</keyword>
<accession>A0A3M2HT64</accession>
<evidence type="ECO:0000313" key="14">
    <source>
        <dbReference type="Proteomes" id="UP000269774"/>
    </source>
</evidence>
<evidence type="ECO:0000256" key="5">
    <source>
        <dbReference type="ARBA" id="ARBA00023065"/>
    </source>
</evidence>
<evidence type="ECO:0000256" key="4">
    <source>
        <dbReference type="ARBA" id="ARBA00022989"/>
    </source>
</evidence>
<dbReference type="SMART" id="SM00079">
    <property type="entry name" value="PBPe"/>
    <property type="match status" value="1"/>
</dbReference>
<dbReference type="AlphaFoldDB" id="A0A3M2HT64"/>
<dbReference type="EMBL" id="RFFM01000004">
    <property type="protein sequence ID" value="RMH88974.1"/>
    <property type="molecule type" value="Genomic_DNA"/>
</dbReference>
<feature type="transmembrane region" description="Helical" evidence="10">
    <location>
        <begin position="125"/>
        <end position="148"/>
    </location>
</feature>
<keyword evidence="9" id="KW-0407">Ion channel</keyword>
<feature type="domain" description="Solute-binding protein family 3/N-terminal" evidence="11">
    <location>
        <begin position="18"/>
        <end position="346"/>
    </location>
</feature>
<proteinExistence type="predicted"/>
<evidence type="ECO:0000256" key="7">
    <source>
        <dbReference type="ARBA" id="ARBA00023170"/>
    </source>
</evidence>
<evidence type="ECO:0000313" key="13">
    <source>
        <dbReference type="EMBL" id="RMH88974.1"/>
    </source>
</evidence>
<comment type="caution">
    <text evidence="13">The sequence shown here is derived from an EMBL/GenBank/DDBJ whole genome shotgun (WGS) entry which is preliminary data.</text>
</comment>
<dbReference type="InterPro" id="IPR015683">
    <property type="entry name" value="Ionotropic_Glu_rcpt"/>
</dbReference>
<evidence type="ECO:0000256" key="2">
    <source>
        <dbReference type="ARBA" id="ARBA00022448"/>
    </source>
</evidence>
<evidence type="ECO:0000256" key="9">
    <source>
        <dbReference type="ARBA" id="ARBA00023303"/>
    </source>
</evidence>
<dbReference type="OrthoDB" id="9799090at2"/>
<evidence type="ECO:0000256" key="3">
    <source>
        <dbReference type="ARBA" id="ARBA00022692"/>
    </source>
</evidence>
<keyword evidence="3 10" id="KW-0812">Transmembrane</keyword>
<dbReference type="SUPFAM" id="SSF81324">
    <property type="entry name" value="Voltage-gated potassium channels"/>
    <property type="match status" value="1"/>
</dbReference>